<gene>
    <name evidence="3" type="ORF">ECPE_LOCUS14556</name>
</gene>
<dbReference type="GO" id="GO:0005829">
    <property type="term" value="C:cytosol"/>
    <property type="evidence" value="ECO:0007669"/>
    <property type="project" value="TreeGrafter"/>
</dbReference>
<proteinExistence type="predicted"/>
<reference evidence="5" key="1">
    <citation type="submission" date="2016-06" db="UniProtKB">
        <authorList>
            <consortium name="WormBaseParasite"/>
        </authorList>
    </citation>
    <scope>IDENTIFICATION</scope>
</reference>
<feature type="compositionally biased region" description="Basic and acidic residues" evidence="1">
    <location>
        <begin position="279"/>
        <end position="290"/>
    </location>
</feature>
<evidence type="ECO:0000256" key="2">
    <source>
        <dbReference type="SAM" id="Phobius"/>
    </source>
</evidence>
<dbReference type="PANTHER" id="PTHR15644">
    <property type="entry name" value="OSTEOPETROSIS ASSOCIATED TRANSMEMBRANE PROTEIN 1"/>
    <property type="match status" value="1"/>
</dbReference>
<evidence type="ECO:0000256" key="1">
    <source>
        <dbReference type="SAM" id="MobiDB-lite"/>
    </source>
</evidence>
<dbReference type="InterPro" id="IPR019172">
    <property type="entry name" value="Osteopetrosis-assoc_TM_1"/>
</dbReference>
<dbReference type="AlphaFoldDB" id="A0A183B5S1"/>
<name>A0A183B5S1_9TREM</name>
<keyword evidence="4" id="KW-1185">Reference proteome</keyword>
<feature type="compositionally biased region" description="Polar residues" evidence="1">
    <location>
        <begin position="259"/>
        <end position="278"/>
    </location>
</feature>
<accession>A0A183B5S1</accession>
<protein>
    <submittedName>
        <fullName evidence="5">Transmembrane protein 156</fullName>
    </submittedName>
</protein>
<keyword evidence="2" id="KW-0812">Transmembrane</keyword>
<feature type="region of interest" description="Disordered" evidence="1">
    <location>
        <begin position="255"/>
        <end position="290"/>
    </location>
</feature>
<dbReference type="EMBL" id="UZAN01057879">
    <property type="protein sequence ID" value="VDP91828.1"/>
    <property type="molecule type" value="Genomic_DNA"/>
</dbReference>
<evidence type="ECO:0000313" key="4">
    <source>
        <dbReference type="Proteomes" id="UP000272942"/>
    </source>
</evidence>
<sequence>MINIVSFMTDIWNRSFCSQCLKEPVQTTMVPWKYRLLKQDSLTYWDSSASVHKLNLQQPTNDFYNVEVYNNVTVQFFILLNDTLNCLSPFIPNNTASILDILSFPTPEKLSINRSVCAQCSQVYLELIHFYEENLLRVNIELGGGVELAGLRLVENNRFSVCSDIQNALNRTQWAWAKLFDCHSVERNTLGAFIPLIVCAVALVLFHIMSYTICRHPVQMMIYRPKRVELRLRSGMSNSHMTASTTIRDHLSKAPSYGSMASSSTQNAVPTGAPNQNKQPERRNSDLSHL</sequence>
<organism evidence="5">
    <name type="scientific">Echinostoma caproni</name>
    <dbReference type="NCBI Taxonomy" id="27848"/>
    <lineage>
        <taxon>Eukaryota</taxon>
        <taxon>Metazoa</taxon>
        <taxon>Spiralia</taxon>
        <taxon>Lophotrochozoa</taxon>
        <taxon>Platyhelminthes</taxon>
        <taxon>Trematoda</taxon>
        <taxon>Digenea</taxon>
        <taxon>Plagiorchiida</taxon>
        <taxon>Echinostomata</taxon>
        <taxon>Echinostomatoidea</taxon>
        <taxon>Echinostomatidae</taxon>
        <taxon>Echinostoma</taxon>
    </lineage>
</organism>
<dbReference type="PANTHER" id="PTHR15644:SF2">
    <property type="entry name" value="OSTEOPETROSIS-ASSOCIATED TRANSMEMBRANE PROTEIN 1"/>
    <property type="match status" value="1"/>
</dbReference>
<dbReference type="Proteomes" id="UP000272942">
    <property type="component" value="Unassembled WGS sequence"/>
</dbReference>
<evidence type="ECO:0000313" key="3">
    <source>
        <dbReference type="EMBL" id="VDP91828.1"/>
    </source>
</evidence>
<dbReference type="WBParaSite" id="ECPE_0001459601-mRNA-1">
    <property type="protein sequence ID" value="ECPE_0001459601-mRNA-1"/>
    <property type="gene ID" value="ECPE_0001459601"/>
</dbReference>
<dbReference type="OrthoDB" id="8021850at2759"/>
<keyword evidence="2" id="KW-0472">Membrane</keyword>
<dbReference type="Pfam" id="PF09777">
    <property type="entry name" value="OSTMP1"/>
    <property type="match status" value="1"/>
</dbReference>
<keyword evidence="2" id="KW-1133">Transmembrane helix</keyword>
<evidence type="ECO:0000313" key="5">
    <source>
        <dbReference type="WBParaSite" id="ECPE_0001459601-mRNA-1"/>
    </source>
</evidence>
<feature type="transmembrane region" description="Helical" evidence="2">
    <location>
        <begin position="192"/>
        <end position="214"/>
    </location>
</feature>
<reference evidence="3 4" key="2">
    <citation type="submission" date="2018-11" db="EMBL/GenBank/DDBJ databases">
        <authorList>
            <consortium name="Pathogen Informatics"/>
        </authorList>
    </citation>
    <scope>NUCLEOTIDE SEQUENCE [LARGE SCALE GENOMIC DNA]</scope>
    <source>
        <strain evidence="3 4">Egypt</strain>
    </source>
</reference>